<feature type="domain" description="Phage terminase large subunit N-terminal" evidence="1">
    <location>
        <begin position="146"/>
        <end position="345"/>
    </location>
</feature>
<accession>A0A8S5MF91</accession>
<name>A0A8S5MF91_9CAUD</name>
<dbReference type="InterPro" id="IPR038713">
    <property type="entry name" value="Terminase_Gp1_N_sf"/>
</dbReference>
<organism evidence="3">
    <name type="scientific">Siphoviridae sp. ctGFb30</name>
    <dbReference type="NCBI Taxonomy" id="2826219"/>
    <lineage>
        <taxon>Viruses</taxon>
        <taxon>Duplodnaviria</taxon>
        <taxon>Heunggongvirae</taxon>
        <taxon>Uroviricota</taxon>
        <taxon>Caudoviricetes</taxon>
    </lineage>
</organism>
<dbReference type="InterPro" id="IPR006437">
    <property type="entry name" value="Phage_terminase_lsu"/>
</dbReference>
<dbReference type="Gene3D" id="3.30.420.280">
    <property type="match status" value="1"/>
</dbReference>
<dbReference type="InterPro" id="IPR027417">
    <property type="entry name" value="P-loop_NTPase"/>
</dbReference>
<dbReference type="GO" id="GO:0051276">
    <property type="term" value="P:chromosome organization"/>
    <property type="evidence" value="ECO:0007669"/>
    <property type="project" value="InterPro"/>
</dbReference>
<dbReference type="PANTHER" id="PTHR39184:SF1">
    <property type="entry name" value="PBSX PHAGE TERMINASE LARGE SUBUNIT"/>
    <property type="match status" value="1"/>
</dbReference>
<evidence type="ECO:0000259" key="2">
    <source>
        <dbReference type="Pfam" id="PF17288"/>
    </source>
</evidence>
<proteinExistence type="predicted"/>
<dbReference type="InterPro" id="IPR005335">
    <property type="entry name" value="Terminase_ssu"/>
</dbReference>
<dbReference type="Pfam" id="PF17288">
    <property type="entry name" value="Terminase_3C"/>
    <property type="match status" value="1"/>
</dbReference>
<feature type="domain" description="Phage terminase large subunit C-terminal" evidence="2">
    <location>
        <begin position="379"/>
        <end position="520"/>
    </location>
</feature>
<dbReference type="NCBIfam" id="TIGR01547">
    <property type="entry name" value="phage_term_2"/>
    <property type="match status" value="1"/>
</dbReference>
<dbReference type="Gene3D" id="3.40.50.300">
    <property type="entry name" value="P-loop containing nucleotide triphosphate hydrolases"/>
    <property type="match status" value="1"/>
</dbReference>
<protein>
    <submittedName>
        <fullName evidence="3">Terminase large subunit</fullName>
    </submittedName>
</protein>
<dbReference type="EMBL" id="BK014893">
    <property type="protein sequence ID" value="DAD81005.1"/>
    <property type="molecule type" value="Genomic_DNA"/>
</dbReference>
<sequence length="530" mass="60425">MNLTPKQRAFADFYIELGNATEAARRAGYSAKTAKSIGAENLTKPDIKIYIARRQEKIESERTASLKEIQELRTAIMRGQEKDQFGIETSIADRLRAAGDLEKSLRIKEEQETRAAARASAHYELPARVLGRAFVDINRRIQPNMTYVFEGGRGGLKSSYISLKIVELLKNNPTMHACIIRKMGNTLKDSVYAQMKWAINELGLYDEFNCKLSPLEIVLKETGQTIYFRGCDDPLKLKSIKPPFGYIGILWKEEKDQLCGPEEERSINQSVLRGGADSYDFSSYNPPKSKSSWVNKERLVPNPGRVFHHSSYTEAPPEWLGAKFIADAEHLKEVNPAAYEHEYEGVANGDGGSVFDYLELREITDEEISHFDRIFQGEDWGWYPDPYCFIRCYYDSDREAVYIYAEHYVNKESNEQTARWIIEHGYDDYTITADSAEPKSVNDHREMGLPVTGAVKGPGSIEHGMKWLQRRRIIIDPVRCPNAAKEFSEYEYERDRDGNVVTGYPDVNNHSIDATRYALEPLTMRRGASA</sequence>
<dbReference type="InterPro" id="IPR035412">
    <property type="entry name" value="Terminase_L_N"/>
</dbReference>
<evidence type="ECO:0000313" key="3">
    <source>
        <dbReference type="EMBL" id="DAD81005.1"/>
    </source>
</evidence>
<dbReference type="PANTHER" id="PTHR39184">
    <property type="match status" value="1"/>
</dbReference>
<dbReference type="Pfam" id="PF04466">
    <property type="entry name" value="Terminase_3"/>
    <property type="match status" value="1"/>
</dbReference>
<dbReference type="InterPro" id="IPR052380">
    <property type="entry name" value="Viral_DNA_packaging_terminase"/>
</dbReference>
<dbReference type="Pfam" id="PF03592">
    <property type="entry name" value="Terminase_2"/>
    <property type="match status" value="1"/>
</dbReference>
<dbReference type="InterPro" id="IPR035413">
    <property type="entry name" value="Terminase_L_C"/>
</dbReference>
<evidence type="ECO:0000259" key="1">
    <source>
        <dbReference type="Pfam" id="PF04466"/>
    </source>
</evidence>
<reference evidence="3" key="1">
    <citation type="journal article" date="2021" name="Proc. Natl. Acad. Sci. U.S.A.">
        <title>A Catalog of Tens of Thousands of Viruses from Human Metagenomes Reveals Hidden Associations with Chronic Diseases.</title>
        <authorList>
            <person name="Tisza M.J."/>
            <person name="Buck C.B."/>
        </authorList>
    </citation>
    <scope>NUCLEOTIDE SEQUENCE</scope>
    <source>
        <strain evidence="3">CtGFb30</strain>
    </source>
</reference>
<dbReference type="Gene3D" id="1.10.10.1400">
    <property type="entry name" value="Terminase, small subunit, N-terminal DNA-binding domain, HTH motif"/>
    <property type="match status" value="1"/>
</dbReference>